<keyword evidence="1" id="KW-0732">Signal</keyword>
<dbReference type="Pfam" id="PF02469">
    <property type="entry name" value="Fasciclin"/>
    <property type="match status" value="1"/>
</dbReference>
<dbReference type="RefSeq" id="XP_013898379.1">
    <property type="nucleotide sequence ID" value="XM_014042925.1"/>
</dbReference>
<dbReference type="PROSITE" id="PS50213">
    <property type="entry name" value="FAS1"/>
    <property type="match status" value="1"/>
</dbReference>
<dbReference type="InterPro" id="IPR000782">
    <property type="entry name" value="FAS1_domain"/>
</dbReference>
<evidence type="ECO:0000259" key="2">
    <source>
        <dbReference type="PROSITE" id="PS50213"/>
    </source>
</evidence>
<dbReference type="SMART" id="SM00554">
    <property type="entry name" value="FAS1"/>
    <property type="match status" value="1"/>
</dbReference>
<dbReference type="GO" id="GO:0005615">
    <property type="term" value="C:extracellular space"/>
    <property type="evidence" value="ECO:0007669"/>
    <property type="project" value="TreeGrafter"/>
</dbReference>
<dbReference type="InterPro" id="IPR050904">
    <property type="entry name" value="Adhesion/Biosynth-related"/>
</dbReference>
<proteinExistence type="predicted"/>
<feature type="signal peptide" evidence="1">
    <location>
        <begin position="1"/>
        <end position="19"/>
    </location>
</feature>
<organism evidence="3 4">
    <name type="scientific">Monoraphidium neglectum</name>
    <dbReference type="NCBI Taxonomy" id="145388"/>
    <lineage>
        <taxon>Eukaryota</taxon>
        <taxon>Viridiplantae</taxon>
        <taxon>Chlorophyta</taxon>
        <taxon>core chlorophytes</taxon>
        <taxon>Chlorophyceae</taxon>
        <taxon>CS clade</taxon>
        <taxon>Sphaeropleales</taxon>
        <taxon>Selenastraceae</taxon>
        <taxon>Monoraphidium</taxon>
    </lineage>
</organism>
<gene>
    <name evidence="3" type="ORF">MNEG_8601</name>
</gene>
<dbReference type="PANTHER" id="PTHR10900">
    <property type="entry name" value="PERIOSTIN-RELATED"/>
    <property type="match status" value="1"/>
</dbReference>
<accession>A0A0D2M7L0</accession>
<dbReference type="Proteomes" id="UP000054498">
    <property type="component" value="Unassembled WGS sequence"/>
</dbReference>
<dbReference type="STRING" id="145388.A0A0D2M7L0"/>
<keyword evidence="4" id="KW-1185">Reference proteome</keyword>
<dbReference type="SUPFAM" id="SSF82153">
    <property type="entry name" value="FAS1 domain"/>
    <property type="match status" value="1"/>
</dbReference>
<protein>
    <recommendedName>
        <fullName evidence="2">FAS1 domain-containing protein</fullName>
    </recommendedName>
</protein>
<dbReference type="OrthoDB" id="1923699at2759"/>
<evidence type="ECO:0000256" key="1">
    <source>
        <dbReference type="SAM" id="SignalP"/>
    </source>
</evidence>
<dbReference type="GeneID" id="25741477"/>
<reference evidence="3 4" key="1">
    <citation type="journal article" date="2013" name="BMC Genomics">
        <title>Reconstruction of the lipid metabolism for the microalga Monoraphidium neglectum from its genome sequence reveals characteristics suitable for biofuel production.</title>
        <authorList>
            <person name="Bogen C."/>
            <person name="Al-Dilaimi A."/>
            <person name="Albersmeier A."/>
            <person name="Wichmann J."/>
            <person name="Grundmann M."/>
            <person name="Rupp O."/>
            <person name="Lauersen K.J."/>
            <person name="Blifernez-Klassen O."/>
            <person name="Kalinowski J."/>
            <person name="Goesmann A."/>
            <person name="Mussgnug J.H."/>
            <person name="Kruse O."/>
        </authorList>
    </citation>
    <scope>NUCLEOTIDE SEQUENCE [LARGE SCALE GENOMIC DNA]</scope>
    <source>
        <strain evidence="3 4">SAG 48.87</strain>
    </source>
</reference>
<dbReference type="AlphaFoldDB" id="A0A0D2M7L0"/>
<evidence type="ECO:0000313" key="3">
    <source>
        <dbReference type="EMBL" id="KIY99359.1"/>
    </source>
</evidence>
<evidence type="ECO:0000313" key="4">
    <source>
        <dbReference type="Proteomes" id="UP000054498"/>
    </source>
</evidence>
<dbReference type="InterPro" id="IPR036378">
    <property type="entry name" value="FAS1_dom_sf"/>
</dbReference>
<dbReference type="EMBL" id="KK101871">
    <property type="protein sequence ID" value="KIY99359.1"/>
    <property type="molecule type" value="Genomic_DNA"/>
</dbReference>
<dbReference type="Gene3D" id="2.30.180.10">
    <property type="entry name" value="FAS1 domain"/>
    <property type="match status" value="1"/>
</dbReference>
<dbReference type="KEGG" id="mng:MNEG_8601"/>
<feature type="chain" id="PRO_5002264524" description="FAS1 domain-containing protein" evidence="1">
    <location>
        <begin position="20"/>
        <end position="214"/>
    </location>
</feature>
<sequence>MRIAAYICAFGAVLLAAQAAQAAHAASAQQASFPTFLAALGATPNTNYGKQIVESLRLQTTLSNPKLALTIFMPEDKYFDALAAKLNVKPTAMSKNTGLMRQARGRNSNGDAISGGLAARGVLLYHFVTGPTGVRKVLPTSALQAGQRLDTMYQSSTTRKPYQLAVNAVNGKLQIKSVGTTAYIVKPNIRAGAGLVHMINNVLVPMNLNNIPRF</sequence>
<dbReference type="PANTHER" id="PTHR10900:SF77">
    <property type="entry name" value="FI19380P1"/>
    <property type="match status" value="1"/>
</dbReference>
<feature type="domain" description="FAS1" evidence="2">
    <location>
        <begin position="33"/>
        <end position="203"/>
    </location>
</feature>
<name>A0A0D2M7L0_9CHLO</name>